<dbReference type="Proteomes" id="UP000051645">
    <property type="component" value="Unassembled WGS sequence"/>
</dbReference>
<dbReference type="InterPro" id="IPR054530">
    <property type="entry name" value="TcaA_4th"/>
</dbReference>
<feature type="transmembrane region" description="Helical" evidence="1">
    <location>
        <begin position="21"/>
        <end position="41"/>
    </location>
</feature>
<keyword evidence="1" id="KW-1133">Transmembrane helix</keyword>
<proteinExistence type="predicted"/>
<evidence type="ECO:0000259" key="2">
    <source>
        <dbReference type="Pfam" id="PF22820"/>
    </source>
</evidence>
<protein>
    <recommendedName>
        <fullName evidence="2">TcaA 4th domain-containing protein</fullName>
    </recommendedName>
</protein>
<dbReference type="PANTHER" id="PTHR40038">
    <property type="entry name" value="MEMBRANE-ASSOCIATED PROTEIN TCAA"/>
    <property type="match status" value="1"/>
</dbReference>
<organism evidence="3 6">
    <name type="scientific">Lactobacillus selangorensis</name>
    <dbReference type="NCBI Taxonomy" id="81857"/>
    <lineage>
        <taxon>Bacteria</taxon>
        <taxon>Bacillati</taxon>
        <taxon>Bacillota</taxon>
        <taxon>Bacilli</taxon>
        <taxon>Lactobacillales</taxon>
        <taxon>Lactobacillaceae</taxon>
        <taxon>Lactobacillus</taxon>
    </lineage>
</organism>
<evidence type="ECO:0000313" key="4">
    <source>
        <dbReference type="EMBL" id="KRN32651.1"/>
    </source>
</evidence>
<dbReference type="PANTHER" id="PTHR40038:SF1">
    <property type="entry name" value="MEMBRANE-ASSOCIATED PROTEIN TCAA"/>
    <property type="match status" value="1"/>
</dbReference>
<keyword evidence="1" id="KW-0812">Transmembrane</keyword>
<evidence type="ECO:0000313" key="5">
    <source>
        <dbReference type="Proteomes" id="UP000051645"/>
    </source>
</evidence>
<evidence type="ECO:0000256" key="1">
    <source>
        <dbReference type="SAM" id="Phobius"/>
    </source>
</evidence>
<gene>
    <name evidence="3" type="ORF">IV38_GL001150</name>
    <name evidence="4" type="ORF">IV40_GL000703</name>
</gene>
<dbReference type="STRING" id="81857.IV38_GL001150"/>
<sequence length="416" mass="45954">MKNDPHHKSPSHVAPHQQSPVGKILTSVVVIVLLVGGYLWGRSYNSAANQLQRAATALAAKNGDSSRYFTTNSKVKLNQKTLQPTVTYLQNHQQVMKALKKNGTAANGLFKWVKDGKTGLFYARYRIQVKTVQPSVKTDVAGAALTVDGHKTATSTKQALTKKVGPLLPGRYTLQASAGQQQKKLTTDITTNQTYSLPLVAKTYTMTVQGNSGATVYLNGQSKGKLPQSGTMTFPNIPWHDQFTYQLKYKRSDGQELTSQTQTITHADDGKTIAAVYAGAVTTADANTLFNNLWYEAAQVVKNGTDKNHALADYFVNGQSNAYYQDLLHTLQNYQQSYSVKSLKITSDATASVPLPNDQSRVALNVYYDFTNQNQSKDKTHHLEKYYGEAVLNKVDSGYKVQTFGMTTKYFDQYSK</sequence>
<dbReference type="AlphaFoldDB" id="A0A0R2FMK8"/>
<comment type="caution">
    <text evidence="3">The sequence shown here is derived from an EMBL/GenBank/DDBJ whole genome shotgun (WGS) entry which is preliminary data.</text>
</comment>
<name>A0A0R2FMK8_9LACO</name>
<evidence type="ECO:0000313" key="3">
    <source>
        <dbReference type="EMBL" id="KRN28939.1"/>
    </source>
</evidence>
<keyword evidence="5" id="KW-1185">Reference proteome</keyword>
<keyword evidence="1" id="KW-0472">Membrane</keyword>
<dbReference type="PATRIC" id="fig|81857.3.peg.1156"/>
<feature type="domain" description="TcaA 4th" evidence="2">
    <location>
        <begin position="204"/>
        <end position="270"/>
    </location>
</feature>
<dbReference type="EMBL" id="JQAZ01000002">
    <property type="protein sequence ID" value="KRN32651.1"/>
    <property type="molecule type" value="Genomic_DNA"/>
</dbReference>
<dbReference type="EMBL" id="JQAT01000002">
    <property type="protein sequence ID" value="KRN28939.1"/>
    <property type="molecule type" value="Genomic_DNA"/>
</dbReference>
<evidence type="ECO:0000313" key="6">
    <source>
        <dbReference type="Proteomes" id="UP000051751"/>
    </source>
</evidence>
<dbReference type="Pfam" id="PF22820">
    <property type="entry name" value="TcaA_3rd_4th"/>
    <property type="match status" value="1"/>
</dbReference>
<dbReference type="Proteomes" id="UP000051751">
    <property type="component" value="Unassembled WGS sequence"/>
</dbReference>
<reference evidence="5 6" key="1">
    <citation type="journal article" date="2015" name="Genome Announc.">
        <title>Expanding the biotechnology potential of lactobacilli through comparative genomics of 213 strains and associated genera.</title>
        <authorList>
            <person name="Sun Z."/>
            <person name="Harris H.M."/>
            <person name="McCann A."/>
            <person name="Guo C."/>
            <person name="Argimon S."/>
            <person name="Zhang W."/>
            <person name="Yang X."/>
            <person name="Jeffery I.B."/>
            <person name="Cooney J.C."/>
            <person name="Kagawa T.F."/>
            <person name="Liu W."/>
            <person name="Song Y."/>
            <person name="Salvetti E."/>
            <person name="Wrobel A."/>
            <person name="Rasinkangas P."/>
            <person name="Parkhill J."/>
            <person name="Rea M.C."/>
            <person name="O'Sullivan O."/>
            <person name="Ritari J."/>
            <person name="Douillard F.P."/>
            <person name="Paul Ross R."/>
            <person name="Yang R."/>
            <person name="Briner A.E."/>
            <person name="Felis G.E."/>
            <person name="de Vos W.M."/>
            <person name="Barrangou R."/>
            <person name="Klaenhammer T.R."/>
            <person name="Caufield P.W."/>
            <person name="Cui Y."/>
            <person name="Zhang H."/>
            <person name="O'Toole P.W."/>
        </authorList>
    </citation>
    <scope>NUCLEOTIDE SEQUENCE [LARGE SCALE GENOMIC DNA]</scope>
    <source>
        <strain evidence="3 6">ATCC BAA-66</strain>
        <strain evidence="4 5">DSM 13344</strain>
    </source>
</reference>
<accession>A0A0R2FMK8</accession>